<organism evidence="2 3">
    <name type="scientific">Anaerobium acetethylicum</name>
    <dbReference type="NCBI Taxonomy" id="1619234"/>
    <lineage>
        <taxon>Bacteria</taxon>
        <taxon>Bacillati</taxon>
        <taxon>Bacillota</taxon>
        <taxon>Clostridia</taxon>
        <taxon>Lachnospirales</taxon>
        <taxon>Lachnospiraceae</taxon>
        <taxon>Anaerobium</taxon>
    </lineage>
</organism>
<feature type="transmembrane region" description="Helical" evidence="1">
    <location>
        <begin position="354"/>
        <end position="371"/>
    </location>
</feature>
<gene>
    <name evidence="2" type="ORF">SAMN05421730_100987</name>
</gene>
<keyword evidence="1" id="KW-1133">Transmembrane helix</keyword>
<feature type="transmembrane region" description="Helical" evidence="1">
    <location>
        <begin position="105"/>
        <end position="123"/>
    </location>
</feature>
<dbReference type="STRING" id="1619234.SAMN05421730_100987"/>
<dbReference type="InterPro" id="IPR025291">
    <property type="entry name" value="DUF4153"/>
</dbReference>
<name>A0A1D3TTI0_9FIRM</name>
<keyword evidence="1" id="KW-0812">Transmembrane</keyword>
<feature type="transmembrane region" description="Helical" evidence="1">
    <location>
        <begin position="328"/>
        <end position="347"/>
    </location>
</feature>
<reference evidence="2 3" key="1">
    <citation type="submission" date="2016-09" db="EMBL/GenBank/DDBJ databases">
        <authorList>
            <person name="Capua I."/>
            <person name="De Benedictis P."/>
            <person name="Joannis T."/>
            <person name="Lombin L.H."/>
            <person name="Cattoli G."/>
        </authorList>
    </citation>
    <scope>NUCLEOTIDE SEQUENCE [LARGE SCALE GENOMIC DNA]</scope>
    <source>
        <strain evidence="2 3">GluBS11</strain>
    </source>
</reference>
<dbReference type="RefSeq" id="WP_091233204.1">
    <property type="nucleotide sequence ID" value="NZ_FMKA01000009.1"/>
</dbReference>
<proteinExistence type="predicted"/>
<evidence type="ECO:0000313" key="2">
    <source>
        <dbReference type="EMBL" id="SCP97275.1"/>
    </source>
</evidence>
<feature type="transmembrane region" description="Helical" evidence="1">
    <location>
        <begin position="143"/>
        <end position="163"/>
    </location>
</feature>
<feature type="transmembrane region" description="Helical" evidence="1">
    <location>
        <begin position="175"/>
        <end position="195"/>
    </location>
</feature>
<protein>
    <recommendedName>
        <fullName evidence="4">DUF4153 domain-containing protein</fullName>
    </recommendedName>
</protein>
<feature type="transmembrane region" description="Helical" evidence="1">
    <location>
        <begin position="231"/>
        <end position="254"/>
    </location>
</feature>
<evidence type="ECO:0000313" key="3">
    <source>
        <dbReference type="Proteomes" id="UP000199315"/>
    </source>
</evidence>
<feature type="transmembrane region" description="Helical" evidence="1">
    <location>
        <begin position="49"/>
        <end position="67"/>
    </location>
</feature>
<accession>A0A1D3TTI0</accession>
<dbReference type="Proteomes" id="UP000199315">
    <property type="component" value="Unassembled WGS sequence"/>
</dbReference>
<feature type="transmembrane region" description="Helical" evidence="1">
    <location>
        <begin position="266"/>
        <end position="286"/>
    </location>
</feature>
<feature type="transmembrane region" description="Helical" evidence="1">
    <location>
        <begin position="298"/>
        <end position="316"/>
    </location>
</feature>
<dbReference type="EMBL" id="FMKA01000009">
    <property type="protein sequence ID" value="SCP97275.1"/>
    <property type="molecule type" value="Genomic_DNA"/>
</dbReference>
<keyword evidence="1" id="KW-0472">Membrane</keyword>
<dbReference type="AlphaFoldDB" id="A0A1D3TTI0"/>
<sequence>MVKIGRFVKRLKGLTDAVARFPLSAAFLLAGAVINAIAITSWTDQYYKPLMALCVGAVFAAVGQVIYERFFDKIAVRIGIMVASAVLAGGYYLAIGTAPEVTMEVAVKTAVAIFALLMVFIWVPSIRSRVTFNESFLATFKAFFISVFFASVLFLGVSLIIMATDQLLFRVDEDATAHAANIIYLLFATMYFLSLTPFYPGEKEKAASAEDAGAHEEALGKAISCPKFLEILISYIIIPLTAVFTIILLLYIVINIRGSFWSNNLLEPMLVSYSVIVIIVYILACNLENKFALAFRKIFPKVLIPIVLFQTIASVLRIGDMGVTHGRYYVIMFGVFAVFAGVVFSFLPARKNGIIALVLIILSTISIVPPIDAFNIAESNQKNRLEEILAKNGMLEDGKVTANPSVSDEDKTKIRNTFQYLRDMGYTEDIEWLKDKDLYAGFRDMFGFDEYDYEGETGRNIYLSLAEQESGALDIEKYDRFVMTSIWTYNSRSEESEICTIEKNGEEYKLMKTVGAGLATISLQDKEGNDIVSLSSDAMVERFKDRNSGKEGAGLEEMTFITEGEGAELCIVLRSLSIDNYQDSSTLNAELFVFIEISK</sequence>
<evidence type="ECO:0000256" key="1">
    <source>
        <dbReference type="SAM" id="Phobius"/>
    </source>
</evidence>
<evidence type="ECO:0008006" key="4">
    <source>
        <dbReference type="Google" id="ProtNLM"/>
    </source>
</evidence>
<dbReference type="OrthoDB" id="9809196at2"/>
<dbReference type="Pfam" id="PF13687">
    <property type="entry name" value="DUF4153"/>
    <property type="match status" value="1"/>
</dbReference>
<feature type="transmembrane region" description="Helical" evidence="1">
    <location>
        <begin position="74"/>
        <end position="93"/>
    </location>
</feature>
<keyword evidence="3" id="KW-1185">Reference proteome</keyword>
<feature type="transmembrane region" description="Helical" evidence="1">
    <location>
        <begin position="21"/>
        <end position="43"/>
    </location>
</feature>